<sequence>GMSEDSDYTSDINAPIHLYNSPHHNVSVHQIDARFPHIEEYHDRSQLPDPMYYDYQREPEMYDEYGEDYYSEYPDRMYGDYDPEYDRYERDYSDREYPDQEFPGRDYTDYADPRDYPEGTDLRDFPEGTDPRDFPEGIDPRDFPEGTDPRDFPEGSDPRDFPEDRYDNDYPEDYPREGYPRDGDYRPEEDYYSDRDYPSPPRRRDDFSDSPRHSLYNSPKHSFQEQFLDSPRTGRRSSRRNSRQEDYLYDSPRGSRTSSPLPHRGEFLDSPRGSRHSSPRSFHRDDYGLLREGSLQSDIDLEPINFRKIGPGSSSGTVGSRQSLLAVEGGHLGSGHSLPTDSPKSSRLGSSLDMSRQSTIEDMRLDPPDLDDLDDDDYLPEDTQPSPAKVRWISAFNKVRMHLHE</sequence>
<organism evidence="2 3">
    <name type="scientific">Saccoglossus kowalevskii</name>
    <name type="common">Acorn worm</name>
    <dbReference type="NCBI Taxonomy" id="10224"/>
    <lineage>
        <taxon>Eukaryota</taxon>
        <taxon>Metazoa</taxon>
        <taxon>Hemichordata</taxon>
        <taxon>Enteropneusta</taxon>
        <taxon>Harrimaniidae</taxon>
        <taxon>Saccoglossus</taxon>
    </lineage>
</organism>
<feature type="compositionally biased region" description="Polar residues" evidence="1">
    <location>
        <begin position="215"/>
        <end position="227"/>
    </location>
</feature>
<feature type="region of interest" description="Disordered" evidence="1">
    <location>
        <begin position="329"/>
        <end position="386"/>
    </location>
</feature>
<protein>
    <submittedName>
        <fullName evidence="3">Uncharacterized protein</fullName>
    </submittedName>
</protein>
<evidence type="ECO:0000313" key="2">
    <source>
        <dbReference type="Proteomes" id="UP000694865"/>
    </source>
</evidence>
<evidence type="ECO:0000313" key="3">
    <source>
        <dbReference type="RefSeq" id="XP_006817302.1"/>
    </source>
</evidence>
<feature type="non-terminal residue" evidence="3">
    <location>
        <position position="1"/>
    </location>
</feature>
<dbReference type="GeneID" id="102802661"/>
<feature type="region of interest" description="Disordered" evidence="1">
    <location>
        <begin position="92"/>
        <end position="288"/>
    </location>
</feature>
<dbReference type="Proteomes" id="UP000694865">
    <property type="component" value="Unplaced"/>
</dbReference>
<keyword evidence="2" id="KW-1185">Reference proteome</keyword>
<feature type="compositionally biased region" description="Basic and acidic residues" evidence="1">
    <location>
        <begin position="92"/>
        <end position="212"/>
    </location>
</feature>
<feature type="compositionally biased region" description="Polar residues" evidence="1">
    <location>
        <begin position="337"/>
        <end position="358"/>
    </location>
</feature>
<reference evidence="3" key="1">
    <citation type="submission" date="2025-08" db="UniProtKB">
        <authorList>
            <consortium name="RefSeq"/>
        </authorList>
    </citation>
    <scope>IDENTIFICATION</scope>
    <source>
        <tissue evidence="3">Testes</tissue>
    </source>
</reference>
<evidence type="ECO:0000256" key="1">
    <source>
        <dbReference type="SAM" id="MobiDB-lite"/>
    </source>
</evidence>
<gene>
    <name evidence="3" type="primary">LOC102802661</name>
</gene>
<feature type="compositionally biased region" description="Acidic residues" evidence="1">
    <location>
        <begin position="368"/>
        <end position="380"/>
    </location>
</feature>
<dbReference type="RefSeq" id="XP_006817302.1">
    <property type="nucleotide sequence ID" value="XM_006817239.1"/>
</dbReference>
<proteinExistence type="predicted"/>
<accession>A0ABM0MBB1</accession>
<feature type="non-terminal residue" evidence="3">
    <location>
        <position position="405"/>
    </location>
</feature>
<name>A0ABM0MBB1_SACKO</name>